<feature type="compositionally biased region" description="Low complexity" evidence="1">
    <location>
        <begin position="40"/>
        <end position="52"/>
    </location>
</feature>
<organism evidence="2 3">
    <name type="scientific">Xyrichtys novacula</name>
    <name type="common">Pearly razorfish</name>
    <name type="synonym">Hemipteronotus novacula</name>
    <dbReference type="NCBI Taxonomy" id="13765"/>
    <lineage>
        <taxon>Eukaryota</taxon>
        <taxon>Metazoa</taxon>
        <taxon>Chordata</taxon>
        <taxon>Craniata</taxon>
        <taxon>Vertebrata</taxon>
        <taxon>Euteleostomi</taxon>
        <taxon>Actinopterygii</taxon>
        <taxon>Neopterygii</taxon>
        <taxon>Teleostei</taxon>
        <taxon>Neoteleostei</taxon>
        <taxon>Acanthomorphata</taxon>
        <taxon>Eupercaria</taxon>
        <taxon>Labriformes</taxon>
        <taxon>Labridae</taxon>
        <taxon>Xyrichtys</taxon>
    </lineage>
</organism>
<sequence length="108" mass="12116">MDRERVFRLVFTYLDCRCRFLPLHPGPGRGGSSFRREVQTALTSATPTSSSSFRGDSQALPGQERYNPSTWSWADHEVPSHSGRRKKPEKVLETESCGAPGLKVCDLF</sequence>
<feature type="region of interest" description="Disordered" evidence="1">
    <location>
        <begin position="24"/>
        <end position="92"/>
    </location>
</feature>
<name>A0AAV1G2V7_XYRNO</name>
<dbReference type="AlphaFoldDB" id="A0AAV1G2V7"/>
<dbReference type="EMBL" id="OY660874">
    <property type="protein sequence ID" value="CAJ1067850.1"/>
    <property type="molecule type" value="Genomic_DNA"/>
</dbReference>
<keyword evidence="3" id="KW-1185">Reference proteome</keyword>
<evidence type="ECO:0000256" key="1">
    <source>
        <dbReference type="SAM" id="MobiDB-lite"/>
    </source>
</evidence>
<proteinExistence type="predicted"/>
<reference evidence="2" key="1">
    <citation type="submission" date="2023-08" db="EMBL/GenBank/DDBJ databases">
        <authorList>
            <person name="Alioto T."/>
            <person name="Alioto T."/>
            <person name="Gomez Garrido J."/>
        </authorList>
    </citation>
    <scope>NUCLEOTIDE SEQUENCE</scope>
</reference>
<accession>A0AAV1G2V7</accession>
<evidence type="ECO:0000313" key="3">
    <source>
        <dbReference type="Proteomes" id="UP001178508"/>
    </source>
</evidence>
<protein>
    <submittedName>
        <fullName evidence="2">Uncharacterized protein</fullName>
    </submittedName>
</protein>
<evidence type="ECO:0000313" key="2">
    <source>
        <dbReference type="EMBL" id="CAJ1067850.1"/>
    </source>
</evidence>
<dbReference type="Proteomes" id="UP001178508">
    <property type="component" value="Chromosome 11"/>
</dbReference>
<gene>
    <name evidence="2" type="ORF">XNOV1_A030471</name>
</gene>